<dbReference type="AlphaFoldDB" id="A0A1G2I3Y1"/>
<evidence type="ECO:0000313" key="2">
    <source>
        <dbReference type="Proteomes" id="UP000178820"/>
    </source>
</evidence>
<reference evidence="1 2" key="1">
    <citation type="journal article" date="2016" name="Nat. Commun.">
        <title>Thousands of microbial genomes shed light on interconnected biogeochemical processes in an aquifer system.</title>
        <authorList>
            <person name="Anantharaman K."/>
            <person name="Brown C.T."/>
            <person name="Hug L.A."/>
            <person name="Sharon I."/>
            <person name="Castelle C.J."/>
            <person name="Probst A.J."/>
            <person name="Thomas B.C."/>
            <person name="Singh A."/>
            <person name="Wilkins M.J."/>
            <person name="Karaoz U."/>
            <person name="Brodie E.L."/>
            <person name="Williams K.H."/>
            <person name="Hubbard S.S."/>
            <person name="Banfield J.F."/>
        </authorList>
    </citation>
    <scope>NUCLEOTIDE SEQUENCE [LARGE SCALE GENOMIC DNA]</scope>
</reference>
<sequence length="156" mass="17837">MNKLAWKAMKTIKLGTGMKNADDFLMSLEESGAHVSDFATKIMQSPNFTVVEHEAEIDIVFISVAKLGITEKKVPREQVYAKAKELGLELCPNEVGPQLRLQYNDQPEHERLLIAMEGDEVFCLENNGCKPALKNWRARPDKWYKHYLCAFVLPRK</sequence>
<gene>
    <name evidence="1" type="ORF">A3D44_02375</name>
</gene>
<dbReference type="EMBL" id="MHOT01000014">
    <property type="protein sequence ID" value="OGZ69181.1"/>
    <property type="molecule type" value="Genomic_DNA"/>
</dbReference>
<evidence type="ECO:0000313" key="1">
    <source>
        <dbReference type="EMBL" id="OGZ69181.1"/>
    </source>
</evidence>
<dbReference type="Proteomes" id="UP000178820">
    <property type="component" value="Unassembled WGS sequence"/>
</dbReference>
<protein>
    <submittedName>
        <fullName evidence="1">Uncharacterized protein</fullName>
    </submittedName>
</protein>
<proteinExistence type="predicted"/>
<accession>A0A1G2I3Y1</accession>
<name>A0A1G2I3Y1_9BACT</name>
<comment type="caution">
    <text evidence="1">The sequence shown here is derived from an EMBL/GenBank/DDBJ whole genome shotgun (WGS) entry which is preliminary data.</text>
</comment>
<organism evidence="1 2">
    <name type="scientific">Candidatus Staskawiczbacteria bacterium RIFCSPHIGHO2_02_FULL_42_22</name>
    <dbReference type="NCBI Taxonomy" id="1802207"/>
    <lineage>
        <taxon>Bacteria</taxon>
        <taxon>Candidatus Staskawicziibacteriota</taxon>
    </lineage>
</organism>